<dbReference type="RefSeq" id="XP_005647126.1">
    <property type="nucleotide sequence ID" value="XM_005647069.1"/>
</dbReference>
<organism evidence="1 2">
    <name type="scientific">Coccomyxa subellipsoidea (strain C-169)</name>
    <name type="common">Green microalga</name>
    <dbReference type="NCBI Taxonomy" id="574566"/>
    <lineage>
        <taxon>Eukaryota</taxon>
        <taxon>Viridiplantae</taxon>
        <taxon>Chlorophyta</taxon>
        <taxon>core chlorophytes</taxon>
        <taxon>Trebouxiophyceae</taxon>
        <taxon>Trebouxiophyceae incertae sedis</taxon>
        <taxon>Coccomyxaceae</taxon>
        <taxon>Coccomyxa</taxon>
        <taxon>Coccomyxa subellipsoidea</taxon>
    </lineage>
</organism>
<comment type="caution">
    <text evidence="1">The sequence shown here is derived from an EMBL/GenBank/DDBJ whole genome shotgun (WGS) entry which is preliminary data.</text>
</comment>
<protein>
    <submittedName>
        <fullName evidence="1">Uncharacterized protein</fullName>
    </submittedName>
</protein>
<accession>I0YW13</accession>
<sequence>MSSYTNPCQHKSSRPTDIFLTSYLEHELFILVFHSRLVYLLAFAEQQQHEI</sequence>
<evidence type="ECO:0000313" key="2">
    <source>
        <dbReference type="Proteomes" id="UP000007264"/>
    </source>
</evidence>
<dbReference type="Proteomes" id="UP000007264">
    <property type="component" value="Unassembled WGS sequence"/>
</dbReference>
<dbReference type="AlphaFoldDB" id="I0YW13"/>
<gene>
    <name evidence="1" type="ORF">COCSUDRAFT_36767</name>
</gene>
<dbReference type="EMBL" id="AGSI01000009">
    <property type="protein sequence ID" value="EIE22582.1"/>
    <property type="molecule type" value="Genomic_DNA"/>
</dbReference>
<dbReference type="GeneID" id="17040569"/>
<dbReference type="KEGG" id="csl:COCSUDRAFT_36767"/>
<reference evidence="1 2" key="1">
    <citation type="journal article" date="2012" name="Genome Biol.">
        <title>The genome of the polar eukaryotic microalga coccomyxa subellipsoidea reveals traits of cold adaptation.</title>
        <authorList>
            <person name="Blanc G."/>
            <person name="Agarkova I."/>
            <person name="Grimwood J."/>
            <person name="Kuo A."/>
            <person name="Brueggeman A."/>
            <person name="Dunigan D."/>
            <person name="Gurnon J."/>
            <person name="Ladunga I."/>
            <person name="Lindquist E."/>
            <person name="Lucas S."/>
            <person name="Pangilinan J."/>
            <person name="Proschold T."/>
            <person name="Salamov A."/>
            <person name="Schmutz J."/>
            <person name="Weeks D."/>
            <person name="Yamada T."/>
            <person name="Claverie J.M."/>
            <person name="Grigoriev I."/>
            <person name="Van Etten J."/>
            <person name="Lomsadze A."/>
            <person name="Borodovsky M."/>
        </authorList>
    </citation>
    <scope>NUCLEOTIDE SEQUENCE [LARGE SCALE GENOMIC DNA]</scope>
    <source>
        <strain evidence="1 2">C-169</strain>
    </source>
</reference>
<keyword evidence="2" id="KW-1185">Reference proteome</keyword>
<evidence type="ECO:0000313" key="1">
    <source>
        <dbReference type="EMBL" id="EIE22582.1"/>
    </source>
</evidence>
<proteinExistence type="predicted"/>
<name>I0YW13_COCSC</name>